<comment type="catalytic activity">
    <reaction evidence="6">
        <text>GTP + H2O = GDP + phosphate + H(+)</text>
        <dbReference type="Rhea" id="RHEA:19669"/>
        <dbReference type="ChEBI" id="CHEBI:15377"/>
        <dbReference type="ChEBI" id="CHEBI:15378"/>
        <dbReference type="ChEBI" id="CHEBI:37565"/>
        <dbReference type="ChEBI" id="CHEBI:43474"/>
        <dbReference type="ChEBI" id="CHEBI:58189"/>
    </reaction>
    <physiologicalReaction direction="left-to-right" evidence="6">
        <dbReference type="Rhea" id="RHEA:19670"/>
    </physiologicalReaction>
</comment>
<dbReference type="InterPro" id="IPR003495">
    <property type="entry name" value="CobW/HypB/UreG_nucleotide-bd"/>
</dbReference>
<dbReference type="Proteomes" id="UP000482487">
    <property type="component" value="Unassembled WGS sequence"/>
</dbReference>
<evidence type="ECO:0000256" key="4">
    <source>
        <dbReference type="ARBA" id="ARBA00034320"/>
    </source>
</evidence>
<evidence type="ECO:0000313" key="8">
    <source>
        <dbReference type="EMBL" id="MYL84944.1"/>
    </source>
</evidence>
<dbReference type="Gene3D" id="3.30.1220.10">
    <property type="entry name" value="CobW-like, C-terminal domain"/>
    <property type="match status" value="1"/>
</dbReference>
<dbReference type="SMART" id="SM00833">
    <property type="entry name" value="CobW_C"/>
    <property type="match status" value="1"/>
</dbReference>
<evidence type="ECO:0000313" key="9">
    <source>
        <dbReference type="Proteomes" id="UP000482487"/>
    </source>
</evidence>
<keyword evidence="9" id="KW-1185">Reference proteome</keyword>
<dbReference type="Pfam" id="PF02492">
    <property type="entry name" value="cobW"/>
    <property type="match status" value="1"/>
</dbReference>
<feature type="domain" description="CobW C-terminal" evidence="7">
    <location>
        <begin position="225"/>
        <end position="319"/>
    </location>
</feature>
<reference evidence="8 9" key="1">
    <citation type="submission" date="2020-01" db="EMBL/GenBank/DDBJ databases">
        <title>Genome sequence of Desulfovibrio aerotolerans DSM 16695(T).</title>
        <authorList>
            <person name="Karnachuk O."/>
            <person name="Avakyan M."/>
            <person name="Mardanov A."/>
            <person name="Kadnikov V."/>
            <person name="Ravin N."/>
        </authorList>
    </citation>
    <scope>NUCLEOTIDE SEQUENCE [LARGE SCALE GENOMIC DNA]</scope>
    <source>
        <strain evidence="8 9">DSM 16695</strain>
    </source>
</reference>
<accession>A0A7C9INR5</accession>
<dbReference type="EMBL" id="WVUD01000048">
    <property type="protein sequence ID" value="MYL84944.1"/>
    <property type="molecule type" value="Genomic_DNA"/>
</dbReference>
<dbReference type="InterPro" id="IPR027417">
    <property type="entry name" value="P-loop_NTPase"/>
</dbReference>
<dbReference type="GO" id="GO:0016787">
    <property type="term" value="F:hydrolase activity"/>
    <property type="evidence" value="ECO:0007669"/>
    <property type="project" value="UniProtKB-KW"/>
</dbReference>
<dbReference type="Pfam" id="PF07683">
    <property type="entry name" value="CobW_C"/>
    <property type="match status" value="1"/>
</dbReference>
<comment type="similarity">
    <text evidence="4">Belongs to the SIMIBI class G3E GTPase family. ZNG1 subfamily.</text>
</comment>
<keyword evidence="1" id="KW-0547">Nucleotide-binding</keyword>
<dbReference type="GO" id="GO:0005737">
    <property type="term" value="C:cytoplasm"/>
    <property type="evidence" value="ECO:0007669"/>
    <property type="project" value="TreeGrafter"/>
</dbReference>
<protein>
    <submittedName>
        <fullName evidence="8">GTP-binding protein</fullName>
    </submittedName>
</protein>
<dbReference type="GO" id="GO:0000166">
    <property type="term" value="F:nucleotide binding"/>
    <property type="evidence" value="ECO:0007669"/>
    <property type="project" value="UniProtKB-KW"/>
</dbReference>
<name>A0A7C9INR5_9BACT</name>
<evidence type="ECO:0000256" key="5">
    <source>
        <dbReference type="ARBA" id="ARBA00045658"/>
    </source>
</evidence>
<evidence type="ECO:0000256" key="1">
    <source>
        <dbReference type="ARBA" id="ARBA00022741"/>
    </source>
</evidence>
<dbReference type="InterPro" id="IPR036627">
    <property type="entry name" value="CobW-likC_sf"/>
</dbReference>
<dbReference type="OrthoDB" id="9808822at2"/>
<evidence type="ECO:0000256" key="6">
    <source>
        <dbReference type="ARBA" id="ARBA00049117"/>
    </source>
</evidence>
<proteinExistence type="inferred from homology"/>
<sequence length="325" mass="35488">MASIPVTVLTGFLGAGKTTLLNRVLTENHGRRFAVIVNEFGEIGIDNELVVSSNEEIYLMNNGCICCSVRGDLIRVLAGLAKRRGAYDAVLLETTGLADPASIVQTFAMDEDTREAFRLDSVTTVVDALHFTRHAAENRQVLEQVVYADLVILNKTDLVAPDVLADIRSTVKRVNDTTQIVAAVRCDVPIATLLDRDAFDIGKLLFGKPSTADAAPGNHIEAHGIESVSLTHDGPLDAERLGDFLRELLQTKGQDIYRCKGIMDVAQAKQRFIFHGVHMFLETAWGALWTEGETRQSLAVFIGRDLDREALKQGLAGCAAREKNA</sequence>
<comment type="caution">
    <text evidence="8">The sequence shown here is derived from an EMBL/GenBank/DDBJ whole genome shotgun (WGS) entry which is preliminary data.</text>
</comment>
<keyword evidence="2" id="KW-0378">Hydrolase</keyword>
<evidence type="ECO:0000256" key="3">
    <source>
        <dbReference type="ARBA" id="ARBA00023186"/>
    </source>
</evidence>
<evidence type="ECO:0000259" key="7">
    <source>
        <dbReference type="SMART" id="SM00833"/>
    </source>
</evidence>
<dbReference type="InterPro" id="IPR051316">
    <property type="entry name" value="Zinc-reg_GTPase_activator"/>
</dbReference>
<dbReference type="AlphaFoldDB" id="A0A7C9INR5"/>
<gene>
    <name evidence="8" type="ORF">GTA51_17670</name>
</gene>
<dbReference type="PANTHER" id="PTHR13748">
    <property type="entry name" value="COBW-RELATED"/>
    <property type="match status" value="1"/>
</dbReference>
<dbReference type="PANTHER" id="PTHR13748:SF70">
    <property type="entry name" value="COBW_HYPB_UREG NUCLEOTIDE-BINDING DOMAIN-CONTAINING PROTEIN"/>
    <property type="match status" value="1"/>
</dbReference>
<dbReference type="Gene3D" id="3.40.50.300">
    <property type="entry name" value="P-loop containing nucleotide triphosphate hydrolases"/>
    <property type="match status" value="1"/>
</dbReference>
<dbReference type="SUPFAM" id="SSF52540">
    <property type="entry name" value="P-loop containing nucleoside triphosphate hydrolases"/>
    <property type="match status" value="1"/>
</dbReference>
<dbReference type="SUPFAM" id="SSF90002">
    <property type="entry name" value="Hypothetical protein YjiA, C-terminal domain"/>
    <property type="match status" value="1"/>
</dbReference>
<keyword evidence="3" id="KW-0143">Chaperone</keyword>
<evidence type="ECO:0000256" key="2">
    <source>
        <dbReference type="ARBA" id="ARBA00022801"/>
    </source>
</evidence>
<dbReference type="InterPro" id="IPR011629">
    <property type="entry name" value="CobW-like_C"/>
</dbReference>
<organism evidence="8 9">
    <name type="scientific">Solidesulfovibrio aerotolerans</name>
    <dbReference type="NCBI Taxonomy" id="295255"/>
    <lineage>
        <taxon>Bacteria</taxon>
        <taxon>Pseudomonadati</taxon>
        <taxon>Thermodesulfobacteriota</taxon>
        <taxon>Desulfovibrionia</taxon>
        <taxon>Desulfovibrionales</taxon>
        <taxon>Desulfovibrionaceae</taxon>
        <taxon>Solidesulfovibrio</taxon>
    </lineage>
</organism>
<dbReference type="RefSeq" id="WP_160963448.1">
    <property type="nucleotide sequence ID" value="NZ_WVUD01000048.1"/>
</dbReference>
<dbReference type="CDD" id="cd03112">
    <property type="entry name" value="CobW-like"/>
    <property type="match status" value="1"/>
</dbReference>
<comment type="function">
    <text evidence="5">Zinc chaperone that directly transfers zinc cofactor to target proteins, thereby activating them. Zinc is transferred from the CXCC motif in the GTPase domain to the zinc binding site in target proteins in a process requiring GTP hydrolysis.</text>
</comment>